<dbReference type="PRINTS" id="PR00625">
    <property type="entry name" value="JDOMAIN"/>
</dbReference>
<dbReference type="InterPro" id="IPR018253">
    <property type="entry name" value="DnaJ_domain_CS"/>
</dbReference>
<evidence type="ECO:0000259" key="7">
    <source>
        <dbReference type="PROSITE" id="PS51165"/>
    </source>
</evidence>
<feature type="coiled-coil region" evidence="3">
    <location>
        <begin position="3"/>
        <end position="33"/>
    </location>
</feature>
<dbReference type="InterPro" id="IPR011990">
    <property type="entry name" value="TPR-like_helical_dom_sf"/>
</dbReference>
<dbReference type="GO" id="GO:0016579">
    <property type="term" value="P:protein deubiquitination"/>
    <property type="evidence" value="ECO:0007669"/>
    <property type="project" value="InterPro"/>
</dbReference>
<dbReference type="SUPFAM" id="SSF54001">
    <property type="entry name" value="Cysteine proteinases"/>
    <property type="match status" value="1"/>
</dbReference>
<dbReference type="Gene3D" id="3.30.2300.10">
    <property type="entry name" value="THUMP superfamily"/>
    <property type="match status" value="1"/>
</dbReference>
<dbReference type="InterPro" id="IPR038765">
    <property type="entry name" value="Papain-like_cys_pep_sf"/>
</dbReference>
<feature type="compositionally biased region" description="Basic residues" evidence="4">
    <location>
        <begin position="545"/>
        <end position="555"/>
    </location>
</feature>
<dbReference type="InterPro" id="IPR036869">
    <property type="entry name" value="J_dom_sf"/>
</dbReference>
<feature type="region of interest" description="Disordered" evidence="4">
    <location>
        <begin position="1869"/>
        <end position="1920"/>
    </location>
</feature>
<feature type="region of interest" description="Disordered" evidence="4">
    <location>
        <begin position="119"/>
        <end position="138"/>
    </location>
</feature>
<evidence type="ECO:0000256" key="3">
    <source>
        <dbReference type="SAM" id="Coils"/>
    </source>
</evidence>
<dbReference type="InterPro" id="IPR019734">
    <property type="entry name" value="TPR_rpt"/>
</dbReference>
<dbReference type="CDD" id="cd02257">
    <property type="entry name" value="Peptidase_C19"/>
    <property type="match status" value="1"/>
</dbReference>
<sequence length="2350" mass="259720">MLQKEHEEKMRRIQELKKQMAETKIHLEEKKNEVPEGKREAFRMLTEKYNNLRDECNNKCNNKLLIMYSSNSNTEPSSGFPNLKEVNPDIGLGEPLGFGKPAFGSAASGRSRPRLVKLRKPKGKMETGKIDSGFNPFRPVPDNSVPGVDSSFLGKKLNFGNVGSENFVFVGNSDTNVGSSSGFVGNKVLDDMGKLKIGSSLNTNVENSSGSVGNRILDNMGRSSLNTNVENSSGFVGNRILDDMGKLRIGSNQEFASTANPVSNVNANDRENFSHVEGSDKVIPVSGGVFKGINIDKNEVSKLPEEIGKLNIEGSANLERSKNLKDVSFNVSAENKTHFSFGSSENAAKSCVTSVASELPNELKKLNIGKGSSSLGGSSAASILPEKMMNLNVKDPVNTDGGEKKDDNFSANDQSGFMFRSDRGSSGIFYGKADSMLSDDMLKLKIATQGGDNNHQRQTCFGENSMGKLSNKNCDDYFKPVRDFVEVPSVVRPGKKDEFNFTSSWNGMGPTHVEFTTPNPKGNIFPGLDEKLEFSAKLESTKDARSKKRRGKLKKPTSSQPLLGKDFVFTKSSSQENPDSFEAYSPMDVSPYQEMLADNMGSRDTSVTSEEAFHPFFNDASSESRPTVLNDAIDEDLVFATQQMDINYDDRKSTETEVGNSEYWVGKEGGAKSPSPESAVRADSESFKTANEQLECSTDSFVTATDNEVSSRLRIERQDDDGRMQFSFTSASEDVGGTSFMFAASSSVQGQSSAAMRHQKKKNRAKVVQESYSSSTPNTIVPPASSSMQFFPNSDTTSLLSPRRGQRGDLPSPLSRRGDETEAVKEQEIKQRSTPAASIAAQEACDKWRLRGNQAYANGDLSRAEDYYTQGVSCVSENENSKSCLRALMLCYSNRAATRMSLGRMREALADCMKAAAIDPNFLRVQVRAANCYLALGEVEDASRHFMKCLQSGSEACVDRKLVLEASEGLDKAQKVSECMKQSAELLRRRTSSDAESALGVIAQALTTSSYCEKLLEMKADALLMLRKYEELIQLCEQTLGFAEMNYHAIIADCHSLNASFRVWRLRLSIKSYFYLGRLEEALDFLKKQEESVSTNKESESKSLASLLPLAGTIVELVRHKTAGNEAFQSGRHTEAIEHYTAALSCTVESRPFAAVCFCNRAAAYKAMGQIVDAIADCSLAIALDGNYLKAISRRATLFEMIRDYDQATADLQRLVSVLVKQVEDKAIQSGASDRSSSVNELRQAQQRLSAMEEEVRKEIPLNMYLILGIDPSVTVSEIKKAYRKAALRHHPDKAGQSLAKSENGDDGLWKEVVEEVHKGADRLFKMIGQAYAVLSDPNKRSRYDLEEEMRNTQKRGNGGSASRMHTDVHNYPFERSGSRRQWQEVLIFGSFTEDEIKSLQRQSPKTDIEIKFGSIDSETLKSVGIFSTKLSEVNHTAGCISKLVNKKNAATCSTVESTAPIAATTIAENGSVHQRCSVSCSDGIQELKIANVELTSSCFSENVSNFSKEFNGEHHFGEIVTIPSNLIANEALVSSSEGVDLVNSRENILETSNGRTAAVRNLLPRGLVNLGNLCFLNATLQALLSCPPFVLLLQELRTRDIPMDGYSTLRAFVEFISDFDTPMESSSKKKEMFLETGKPLRPDMFETILKMFTPDVPNSIHGRPRQEDAQEFLSFIMHQMHDELLKLEGSKASATIQPFLLLHLNICPEPVCTIEDALHLFSAPETLEGYRTSAPGKAEVVNASKSVKILELSEIMILHLMRFSYGSQGSTKLHKPVQFPLELVFGREIMVSPSSEGRRYELVATITHHGRDPSKGHYTADTRHPNGKWLHFDDASVTVVPTSKFYEELDTRKASGIKCGQLANKPLNRKTKSTYSDSSSSDDENDDNSNDIETDDLKDKEEDNDEPESYADGDANLENCLNIDSFPHKLEDKDNNKEDATCDESRALEGDVPPIKKQCMEANAFEGWNVITNKMGKSVDRLIEVELEELGDKNKRPVKKGGYPLRPGVQGFFITCDGGRERQASHEAIDVIDSFYEELVHGKASGVKCGQLANKSLNKKTKFTYSDSSSSDNDDEDAGNDNDSETDQKDLEDEKDKPESHEDGDANLESSINADSNPHKLEENKDDNKEDATCDESQTVEGDVLPAKRQCVEPIASGCGDVTSSKKEEMSVDRLIEAELEELGDRNKRLFNNLDSGCNGVVFLQMRKRDKDPSPKDIVQHMMSSVSSTRKHTSRFMLRVLPVEVTCYASEEEITRAIKPLISQYFPVETHTAIKFAVLYEARANTGIDRMKIINAVAKSVPAPHKVDLNNPDKNIVVQIAKTVCLMGVVEKYKELAKYNLRQLTSPKP</sequence>
<accession>A0A834L836</accession>
<feature type="compositionally biased region" description="Acidic residues" evidence="4">
    <location>
        <begin position="2073"/>
        <end position="2086"/>
    </location>
</feature>
<feature type="compositionally biased region" description="Polar residues" evidence="4">
    <location>
        <begin position="770"/>
        <end position="800"/>
    </location>
</feature>
<dbReference type="CDD" id="cd06257">
    <property type="entry name" value="DnaJ"/>
    <property type="match status" value="1"/>
</dbReference>
<gene>
    <name evidence="8" type="ORF">RHSIM_Rhsim13G0217400</name>
</gene>
<dbReference type="PROSITE" id="PS00636">
    <property type="entry name" value="DNAJ_1"/>
    <property type="match status" value="1"/>
</dbReference>
<organism evidence="8 9">
    <name type="scientific">Rhododendron simsii</name>
    <name type="common">Sims's rhododendron</name>
    <dbReference type="NCBI Taxonomy" id="118357"/>
    <lineage>
        <taxon>Eukaryota</taxon>
        <taxon>Viridiplantae</taxon>
        <taxon>Streptophyta</taxon>
        <taxon>Embryophyta</taxon>
        <taxon>Tracheophyta</taxon>
        <taxon>Spermatophyta</taxon>
        <taxon>Magnoliopsida</taxon>
        <taxon>eudicotyledons</taxon>
        <taxon>Gunneridae</taxon>
        <taxon>Pentapetalae</taxon>
        <taxon>asterids</taxon>
        <taxon>Ericales</taxon>
        <taxon>Ericaceae</taxon>
        <taxon>Ericoideae</taxon>
        <taxon>Rhodoreae</taxon>
        <taxon>Rhododendron</taxon>
    </lineage>
</organism>
<dbReference type="Pfam" id="PF02926">
    <property type="entry name" value="THUMP"/>
    <property type="match status" value="1"/>
</dbReference>
<dbReference type="PANTHER" id="PTHR45181:SF4">
    <property type="entry name" value="HEAT SHOCK PROTEIN DNAJ WITH TETRATRICOPEPTIDE REPEAT-CONTAINING PROTEIN"/>
    <property type="match status" value="1"/>
</dbReference>
<feature type="domain" description="USP" evidence="6">
    <location>
        <begin position="1566"/>
        <end position="1863"/>
    </location>
</feature>
<comment type="caution">
    <text evidence="8">The sequence shown here is derived from an EMBL/GenBank/DDBJ whole genome shotgun (WGS) entry which is preliminary data.</text>
</comment>
<feature type="compositionally biased region" description="Acidic residues" evidence="4">
    <location>
        <begin position="1903"/>
        <end position="1912"/>
    </location>
</feature>
<dbReference type="InterPro" id="IPR004114">
    <property type="entry name" value="THUMP_dom"/>
</dbReference>
<dbReference type="Pfam" id="PF00226">
    <property type="entry name" value="DnaJ"/>
    <property type="match status" value="1"/>
</dbReference>
<dbReference type="EMBL" id="WJXA01000013">
    <property type="protein sequence ID" value="KAF7121063.1"/>
    <property type="molecule type" value="Genomic_DNA"/>
</dbReference>
<dbReference type="SMART" id="SM00981">
    <property type="entry name" value="THUMP"/>
    <property type="match status" value="1"/>
</dbReference>
<keyword evidence="9" id="KW-1185">Reference proteome</keyword>
<dbReference type="PROSITE" id="PS50076">
    <property type="entry name" value="DNAJ_2"/>
    <property type="match status" value="1"/>
</dbReference>
<feature type="region of interest" description="Disordered" evidence="4">
    <location>
        <begin position="755"/>
        <end position="837"/>
    </location>
</feature>
<dbReference type="SUPFAM" id="SSF48452">
    <property type="entry name" value="TPR-like"/>
    <property type="match status" value="2"/>
</dbReference>
<dbReference type="SUPFAM" id="SSF143437">
    <property type="entry name" value="THUMP domain-like"/>
    <property type="match status" value="1"/>
</dbReference>
<dbReference type="SMART" id="SM00271">
    <property type="entry name" value="DnaJ"/>
    <property type="match status" value="1"/>
</dbReference>
<protein>
    <recommendedName>
        <fullName evidence="10">Ubiquitinyl hydrolase 1</fullName>
    </recommendedName>
</protein>
<dbReference type="Pfam" id="PF00443">
    <property type="entry name" value="UCH"/>
    <property type="match status" value="1"/>
</dbReference>
<evidence type="ECO:0000313" key="9">
    <source>
        <dbReference type="Proteomes" id="UP000626092"/>
    </source>
</evidence>
<feature type="region of interest" description="Disordered" evidence="4">
    <location>
        <begin position="538"/>
        <end position="565"/>
    </location>
</feature>
<comment type="similarity">
    <text evidence="1">Belongs to the peptidase C19 family.</text>
</comment>
<dbReference type="PROSITE" id="PS50235">
    <property type="entry name" value="USP_3"/>
    <property type="match status" value="1"/>
</dbReference>
<evidence type="ECO:0000259" key="5">
    <source>
        <dbReference type="PROSITE" id="PS50076"/>
    </source>
</evidence>
<evidence type="ECO:0000256" key="1">
    <source>
        <dbReference type="ARBA" id="ARBA00009085"/>
    </source>
</evidence>
<proteinExistence type="inferred from homology"/>
<dbReference type="InterPro" id="IPR028889">
    <property type="entry name" value="USP"/>
</dbReference>
<dbReference type="SMART" id="SM00028">
    <property type="entry name" value="TPR"/>
    <property type="match status" value="7"/>
</dbReference>
<dbReference type="SUPFAM" id="SSF46565">
    <property type="entry name" value="Chaperone J-domain"/>
    <property type="match status" value="1"/>
</dbReference>
<feature type="region of interest" description="Disordered" evidence="4">
    <location>
        <begin position="2063"/>
        <end position="2142"/>
    </location>
</feature>
<dbReference type="FunFam" id="3.30.2300.10:FF:000001">
    <property type="entry name" value="THUMP domain-containing protein 1"/>
    <property type="match status" value="1"/>
</dbReference>
<evidence type="ECO:0000256" key="4">
    <source>
        <dbReference type="SAM" id="MobiDB-lite"/>
    </source>
</evidence>
<dbReference type="CDD" id="cd11717">
    <property type="entry name" value="THUMP_THUMPD1_like"/>
    <property type="match status" value="1"/>
</dbReference>
<evidence type="ECO:0000259" key="6">
    <source>
        <dbReference type="PROSITE" id="PS50235"/>
    </source>
</evidence>
<dbReference type="PROSITE" id="PS51165">
    <property type="entry name" value="THUMP"/>
    <property type="match status" value="1"/>
</dbReference>
<dbReference type="PROSITE" id="PS00972">
    <property type="entry name" value="USP_1"/>
    <property type="match status" value="1"/>
</dbReference>
<feature type="compositionally biased region" description="Acidic residues" evidence="4">
    <location>
        <begin position="1881"/>
        <end position="1895"/>
    </location>
</feature>
<dbReference type="OrthoDB" id="10250354at2759"/>
<keyword evidence="3" id="KW-0175">Coiled coil</keyword>
<dbReference type="InterPro" id="IPR018200">
    <property type="entry name" value="USP_CS"/>
</dbReference>
<feature type="compositionally biased region" description="Basic and acidic residues" evidence="4">
    <location>
        <begin position="816"/>
        <end position="831"/>
    </location>
</feature>
<feature type="domain" description="THUMP" evidence="7">
    <location>
        <begin position="2226"/>
        <end position="2332"/>
    </location>
</feature>
<evidence type="ECO:0000256" key="2">
    <source>
        <dbReference type="PROSITE-ProRule" id="PRU00529"/>
    </source>
</evidence>
<dbReference type="InterPro" id="IPR001623">
    <property type="entry name" value="DnaJ_domain"/>
</dbReference>
<dbReference type="InterPro" id="IPR040183">
    <property type="entry name" value="THUMPD1-like"/>
</dbReference>
<dbReference type="GO" id="GO:0006400">
    <property type="term" value="P:tRNA modification"/>
    <property type="evidence" value="ECO:0007669"/>
    <property type="project" value="InterPro"/>
</dbReference>
<reference evidence="8" key="1">
    <citation type="submission" date="2019-11" db="EMBL/GenBank/DDBJ databases">
        <authorList>
            <person name="Liu Y."/>
            <person name="Hou J."/>
            <person name="Li T.-Q."/>
            <person name="Guan C.-H."/>
            <person name="Wu X."/>
            <person name="Wu H.-Z."/>
            <person name="Ling F."/>
            <person name="Zhang R."/>
            <person name="Shi X.-G."/>
            <person name="Ren J.-P."/>
            <person name="Chen E.-F."/>
            <person name="Sun J.-M."/>
        </authorList>
    </citation>
    <scope>NUCLEOTIDE SEQUENCE</scope>
    <source>
        <strain evidence="8">Adult_tree_wgs_1</strain>
        <tissue evidence="8">Leaves</tissue>
    </source>
</reference>
<dbReference type="PANTHER" id="PTHR45181">
    <property type="entry name" value="HEAT SHOCK PROTEIN DNAJ WITH TETRATRICOPEPTIDE REPEAT-CONTAINING PROTEIN"/>
    <property type="match status" value="1"/>
</dbReference>
<dbReference type="GO" id="GO:0004843">
    <property type="term" value="F:cysteine-type deubiquitinase activity"/>
    <property type="evidence" value="ECO:0007669"/>
    <property type="project" value="InterPro"/>
</dbReference>
<evidence type="ECO:0008006" key="10">
    <source>
        <dbReference type="Google" id="ProtNLM"/>
    </source>
</evidence>
<dbReference type="Gene3D" id="3.90.70.10">
    <property type="entry name" value="Cysteine proteinases"/>
    <property type="match status" value="2"/>
</dbReference>
<dbReference type="Gene3D" id="1.10.287.110">
    <property type="entry name" value="DnaJ domain"/>
    <property type="match status" value="1"/>
</dbReference>
<dbReference type="InterPro" id="IPR001394">
    <property type="entry name" value="Peptidase_C19_UCH"/>
</dbReference>
<feature type="compositionally biased region" description="Basic and acidic residues" evidence="4">
    <location>
        <begin position="2087"/>
        <end position="2105"/>
    </location>
</feature>
<dbReference type="Proteomes" id="UP000626092">
    <property type="component" value="Unassembled WGS sequence"/>
</dbReference>
<dbReference type="Gene3D" id="1.25.40.10">
    <property type="entry name" value="Tetratricopeptide repeat domain"/>
    <property type="match status" value="2"/>
</dbReference>
<feature type="compositionally biased region" description="Basic and acidic residues" evidence="4">
    <location>
        <begin position="2118"/>
        <end position="2133"/>
    </location>
</feature>
<keyword evidence="2" id="KW-0694">RNA-binding</keyword>
<evidence type="ECO:0000313" key="8">
    <source>
        <dbReference type="EMBL" id="KAF7121063.1"/>
    </source>
</evidence>
<feature type="domain" description="J" evidence="5">
    <location>
        <begin position="1263"/>
        <end position="1348"/>
    </location>
</feature>
<name>A0A834L836_RHOSS</name>
<dbReference type="GO" id="GO:0003723">
    <property type="term" value="F:RNA binding"/>
    <property type="evidence" value="ECO:0007669"/>
    <property type="project" value="UniProtKB-UniRule"/>
</dbReference>
<dbReference type="PROSITE" id="PS00973">
    <property type="entry name" value="USP_2"/>
    <property type="match status" value="1"/>
</dbReference>